<reference evidence="1 2" key="1">
    <citation type="submission" date="2024-04" db="EMBL/GenBank/DDBJ databases">
        <title>Defined microbial consortia suppress multidrug-resistant proinflammatory Enterobacteriaceae via ecological control.</title>
        <authorList>
            <person name="Furuichi M."/>
            <person name="Kawaguchi T."/>
            <person name="Pust M."/>
            <person name="Yasuma K."/>
            <person name="Plichta D."/>
            <person name="Hasegawa N."/>
            <person name="Ohya T."/>
            <person name="Bhattarai S."/>
            <person name="Sasajima S."/>
            <person name="Aoto Y."/>
            <person name="Tuganbaev T."/>
            <person name="Yaginuma M."/>
            <person name="Ueda M."/>
            <person name="Okahashi N."/>
            <person name="Amafuji K."/>
            <person name="Kiridooshi Y."/>
            <person name="Sugita K."/>
            <person name="Strazar M."/>
            <person name="Skelly A."/>
            <person name="Suda W."/>
            <person name="Hattori M."/>
            <person name="Nakamoto N."/>
            <person name="Caballero S."/>
            <person name="Norman J."/>
            <person name="Olle B."/>
            <person name="Tanoue T."/>
            <person name="Arita M."/>
            <person name="Bucci V."/>
            <person name="Atarashi K."/>
            <person name="Xavier R."/>
            <person name="Honda K."/>
        </authorList>
    </citation>
    <scope>NUCLEOTIDE SEQUENCE [LARGE SCALE GENOMIC DNA]</scope>
    <source>
        <strain evidence="2">k04-0078-D8-1</strain>
    </source>
</reference>
<dbReference type="RefSeq" id="WP_390405457.1">
    <property type="nucleotide sequence ID" value="NZ_BAABYW010000001.1"/>
</dbReference>
<dbReference type="Gene3D" id="1.10.10.10">
    <property type="entry name" value="Winged helix-like DNA-binding domain superfamily/Winged helix DNA-binding domain"/>
    <property type="match status" value="1"/>
</dbReference>
<dbReference type="EMBL" id="BAABYW010000001">
    <property type="protein sequence ID" value="GAA6408244.1"/>
    <property type="molecule type" value="Genomic_DNA"/>
</dbReference>
<gene>
    <name evidence="1" type="ORF">K040078D81_23610</name>
</gene>
<protein>
    <submittedName>
        <fullName evidence="1">Uncharacterized protein</fullName>
    </submittedName>
</protein>
<dbReference type="InterPro" id="IPR036390">
    <property type="entry name" value="WH_DNA-bd_sf"/>
</dbReference>
<name>A0ABQ0B9W6_9FIRM</name>
<evidence type="ECO:0000313" key="2">
    <source>
        <dbReference type="Proteomes" id="UP001600943"/>
    </source>
</evidence>
<sequence length="215" mass="24898">MAEEYRVSVSTVRRTIKVLNQLGAARTINGKGTRIFRIGEPCDATDFEVPAIRRNLAYFIQSFELLVFSCETVMREFLTAVSQEERNELIKELEENLDTGRCELSLWYCLLLIARYSPLQGIREIYGRIYSLFLWGYPLKTSYGRNVDSDRAMYDFTVTMISRLKENAIDACAETLREMAARQFPIAQQYLHQCGIRPEELRLTPSIRLVITDEV</sequence>
<keyword evidence="2" id="KW-1185">Reference proteome</keyword>
<evidence type="ECO:0000313" key="1">
    <source>
        <dbReference type="EMBL" id="GAA6408244.1"/>
    </source>
</evidence>
<dbReference type="SUPFAM" id="SSF46785">
    <property type="entry name" value="Winged helix' DNA-binding domain"/>
    <property type="match status" value="1"/>
</dbReference>
<dbReference type="Proteomes" id="UP001600943">
    <property type="component" value="Unassembled WGS sequence"/>
</dbReference>
<comment type="caution">
    <text evidence="1">The sequence shown here is derived from an EMBL/GenBank/DDBJ whole genome shotgun (WGS) entry which is preliminary data.</text>
</comment>
<dbReference type="InterPro" id="IPR036388">
    <property type="entry name" value="WH-like_DNA-bd_sf"/>
</dbReference>
<organism evidence="1 2">
    <name type="scientific">Blautia hominis</name>
    <dbReference type="NCBI Taxonomy" id="2025493"/>
    <lineage>
        <taxon>Bacteria</taxon>
        <taxon>Bacillati</taxon>
        <taxon>Bacillota</taxon>
        <taxon>Clostridia</taxon>
        <taxon>Lachnospirales</taxon>
        <taxon>Lachnospiraceae</taxon>
        <taxon>Blautia</taxon>
    </lineage>
</organism>
<proteinExistence type="predicted"/>
<accession>A0ABQ0B9W6</accession>